<protein>
    <submittedName>
        <fullName evidence="1">Uncharacterized protein</fullName>
    </submittedName>
</protein>
<dbReference type="AlphaFoldDB" id="E1QR36"/>
<reference evidence="2" key="2">
    <citation type="journal article" date="2010" name="Stand. Genomic Sci.">
        <title>Complete genome sequence of Vulcanisaeta distributa type strain (IC-017T).</title>
        <authorList>
            <person name="Mavromatis K."/>
            <person name="Sikorski J."/>
            <person name="Pabst E."/>
            <person name="Teshima H."/>
            <person name="Lapidus A."/>
            <person name="Lucas S."/>
            <person name="Nolan M."/>
            <person name="Glavina Del Rio T."/>
            <person name="Cheng J."/>
            <person name="Bruce D."/>
            <person name="Goodwin L."/>
            <person name="Pitluck S."/>
            <person name="Liolios K."/>
            <person name="Ivanova N."/>
            <person name="Mikhailova N."/>
            <person name="Pati A."/>
            <person name="Chen A."/>
            <person name="Palaniappan K."/>
            <person name="Land M."/>
            <person name="Hauser L."/>
            <person name="Chang Y."/>
            <person name="Jeffries C."/>
            <person name="Rohde M."/>
            <person name="Spring S."/>
            <person name="Goker M."/>
            <person name="Wirth R."/>
            <person name="Woyke T."/>
            <person name="Bristow J."/>
            <person name="Eisen J."/>
            <person name="Markowitz V."/>
            <person name="Hugenholtz P."/>
            <person name="Klenk H."/>
            <person name="Kyrpides N."/>
        </authorList>
    </citation>
    <scope>NUCLEOTIDE SEQUENCE [LARGE SCALE GENOMIC DNA]</scope>
    <source>
        <strain evidence="2">DSM 14429 / JCM 11212 / NBRC 100878 / IC-017</strain>
    </source>
</reference>
<dbReference type="GeneID" id="9753313"/>
<dbReference type="KEGG" id="vdi:Vdis_2358"/>
<reference evidence="1 2" key="1">
    <citation type="journal article" date="2010" name="Stand. Genomic Sci.">
        <title>Complete genome sequence of Vulcanisaeta distributa type strain (IC-017).</title>
        <authorList>
            <person name="Mavromatis K."/>
            <person name="Sikorski J."/>
            <person name="Pabst E."/>
            <person name="Teshima H."/>
            <person name="Lapidus A."/>
            <person name="Lucas S."/>
            <person name="Nolan M."/>
            <person name="Glavina Del Rio T."/>
            <person name="Cheng J.F."/>
            <person name="Bruce D."/>
            <person name="Goodwin L."/>
            <person name="Pitluck S."/>
            <person name="Liolios K."/>
            <person name="Ivanova N."/>
            <person name="Mikhailova N."/>
            <person name="Pati A."/>
            <person name="Chen A."/>
            <person name="Palaniappan K."/>
            <person name="Land M."/>
            <person name="Hauser L."/>
            <person name="Chang Y.J."/>
            <person name="Jeffries C.D."/>
            <person name="Rohde M."/>
            <person name="Spring S."/>
            <person name="Goker M."/>
            <person name="Wirth R."/>
            <person name="Woyke T."/>
            <person name="Bristow J."/>
            <person name="Eisen J.A."/>
            <person name="Markowitz V."/>
            <person name="Hugenholtz P."/>
            <person name="Klenk H.P."/>
            <person name="Kyrpides N.C."/>
        </authorList>
    </citation>
    <scope>NUCLEOTIDE SEQUENCE [LARGE SCALE GENOMIC DNA]</scope>
    <source>
        <strain evidence="2">DSM 14429 / JCM 11212 / NBRC 100878 / IC-017</strain>
    </source>
</reference>
<dbReference type="eggNOG" id="arCOG10476">
    <property type="taxonomic scope" value="Archaea"/>
</dbReference>
<dbReference type="HOGENOM" id="CLU_1754815_0_0_2"/>
<gene>
    <name evidence="1" type="ordered locus">Vdis_2358</name>
</gene>
<dbReference type="RefSeq" id="WP_013337451.1">
    <property type="nucleotide sequence ID" value="NC_014537.1"/>
</dbReference>
<keyword evidence="2" id="KW-1185">Reference proteome</keyword>
<dbReference type="STRING" id="572478.Vdis_2358"/>
<dbReference type="EMBL" id="CP002100">
    <property type="protein sequence ID" value="ADN51726.1"/>
    <property type="molecule type" value="Genomic_DNA"/>
</dbReference>
<dbReference type="Proteomes" id="UP000006681">
    <property type="component" value="Chromosome"/>
</dbReference>
<sequence>MTLVVSDDLIKRLMGVIDDRWVSIEEVEHLLGIKMNIDLINKLSRSGFFEVMYSTLDGTFYIKRRVIENSVADNARNGINDSGNGRGNKLNLQRLVDKMKSEIQGMIPKPQFEEWLSSNVSDNWRLIYNQLLNDGVIEEVIVSGMVFVKVNK</sequence>
<accession>E1QR36</accession>
<dbReference type="OrthoDB" id="27638at2157"/>
<evidence type="ECO:0000313" key="2">
    <source>
        <dbReference type="Proteomes" id="UP000006681"/>
    </source>
</evidence>
<evidence type="ECO:0000313" key="1">
    <source>
        <dbReference type="EMBL" id="ADN51726.1"/>
    </source>
</evidence>
<organism evidence="1 2">
    <name type="scientific">Vulcanisaeta distributa (strain DSM 14429 / JCM 11212 / NBRC 100878 / IC-017)</name>
    <dbReference type="NCBI Taxonomy" id="572478"/>
    <lineage>
        <taxon>Archaea</taxon>
        <taxon>Thermoproteota</taxon>
        <taxon>Thermoprotei</taxon>
        <taxon>Thermoproteales</taxon>
        <taxon>Thermoproteaceae</taxon>
        <taxon>Vulcanisaeta</taxon>
    </lineage>
</organism>
<name>E1QR36_VULDI</name>
<proteinExistence type="predicted"/>